<dbReference type="AlphaFoldDB" id="A0A6J7HZZ1"/>
<accession>A0A6J7HZZ1</accession>
<name>A0A6J7HZZ1_9ZZZZ</name>
<organism evidence="1">
    <name type="scientific">freshwater metagenome</name>
    <dbReference type="NCBI Taxonomy" id="449393"/>
    <lineage>
        <taxon>unclassified sequences</taxon>
        <taxon>metagenomes</taxon>
        <taxon>ecological metagenomes</taxon>
    </lineage>
</organism>
<evidence type="ECO:0000313" key="1">
    <source>
        <dbReference type="EMBL" id="CAB4924075.1"/>
    </source>
</evidence>
<reference evidence="1" key="1">
    <citation type="submission" date="2020-05" db="EMBL/GenBank/DDBJ databases">
        <authorList>
            <person name="Chiriac C."/>
            <person name="Salcher M."/>
            <person name="Ghai R."/>
            <person name="Kavagutti S V."/>
        </authorList>
    </citation>
    <scope>NUCLEOTIDE SEQUENCE</scope>
</reference>
<protein>
    <submittedName>
        <fullName evidence="1">Unannotated protein</fullName>
    </submittedName>
</protein>
<proteinExistence type="predicted"/>
<sequence>MSLADMYAHAGYAVPDDLPGFHAYLPARYRDLPESAIGELIDLFERLVARHGLATPAADESATEAAS</sequence>
<dbReference type="EMBL" id="CAFBMH010000103">
    <property type="protein sequence ID" value="CAB4924075.1"/>
    <property type="molecule type" value="Genomic_DNA"/>
</dbReference>
<gene>
    <name evidence="1" type="ORF">UFOPK3543_02258</name>
</gene>